<comment type="caution">
    <text evidence="2">The sequence shown here is derived from an EMBL/GenBank/DDBJ whole genome shotgun (WGS) entry which is preliminary data.</text>
</comment>
<organism evidence="2 3">
    <name type="scientific">Pacificispira spongiicola</name>
    <dbReference type="NCBI Taxonomy" id="2729598"/>
    <lineage>
        <taxon>Bacteria</taxon>
        <taxon>Pseudomonadati</taxon>
        <taxon>Pseudomonadota</taxon>
        <taxon>Alphaproteobacteria</taxon>
        <taxon>Rhodospirillales</taxon>
        <taxon>Rhodospirillaceae</taxon>
        <taxon>Pacificispira</taxon>
    </lineage>
</organism>
<keyword evidence="1" id="KW-0732">Signal</keyword>
<proteinExistence type="predicted"/>
<feature type="chain" id="PRO_5031129375" evidence="1">
    <location>
        <begin position="21"/>
        <end position="203"/>
    </location>
</feature>
<dbReference type="EMBL" id="JABBNT010000006">
    <property type="protein sequence ID" value="NMM46569.1"/>
    <property type="molecule type" value="Genomic_DNA"/>
</dbReference>
<evidence type="ECO:0000256" key="1">
    <source>
        <dbReference type="SAM" id="SignalP"/>
    </source>
</evidence>
<gene>
    <name evidence="2" type="ORF">HH303_18910</name>
</gene>
<evidence type="ECO:0000313" key="3">
    <source>
        <dbReference type="Proteomes" id="UP000539372"/>
    </source>
</evidence>
<dbReference type="Proteomes" id="UP000539372">
    <property type="component" value="Unassembled WGS sequence"/>
</dbReference>
<name>A0A7Y0HIH6_9PROT</name>
<dbReference type="RefSeq" id="WP_169626965.1">
    <property type="nucleotide sequence ID" value="NZ_JABBNT010000006.1"/>
</dbReference>
<dbReference type="AlphaFoldDB" id="A0A7Y0HIH6"/>
<feature type="signal peptide" evidence="1">
    <location>
        <begin position="1"/>
        <end position="20"/>
    </location>
</feature>
<accession>A0A7Y0HIH6</accession>
<sequence>MKSWLAMFGLIMAFAAPAAARDYVLPGTLHLTNGTLVQCEDINLTDLHYSKGGIVVKSGYYESETNSFHLKKLDQNISILLNDMDIRSLSIMIDGDSWGDSTMIEVVLKNGNIASMGVFKDRSERSLGSRLVATCEDTFTGKKQEQTLYWGTVDSKDGPRVLSANFEETGNVKWSNGSKRFFPVGFEFDPYTGERLILKNTVE</sequence>
<protein>
    <submittedName>
        <fullName evidence="2">Uncharacterized protein</fullName>
    </submittedName>
</protein>
<keyword evidence="3" id="KW-1185">Reference proteome</keyword>
<reference evidence="2 3" key="1">
    <citation type="submission" date="2020-04" db="EMBL/GenBank/DDBJ databases">
        <title>Rhodospirillaceae bacterium KN72 isolated from deep sea.</title>
        <authorList>
            <person name="Zhang D.-C."/>
        </authorList>
    </citation>
    <scope>NUCLEOTIDE SEQUENCE [LARGE SCALE GENOMIC DNA]</scope>
    <source>
        <strain evidence="2 3">KN72</strain>
    </source>
</reference>
<evidence type="ECO:0000313" key="2">
    <source>
        <dbReference type="EMBL" id="NMM46569.1"/>
    </source>
</evidence>